<dbReference type="InterPro" id="IPR009057">
    <property type="entry name" value="Homeodomain-like_sf"/>
</dbReference>
<evidence type="ECO:0000313" key="2">
    <source>
        <dbReference type="EMBL" id="WPB04687.1"/>
    </source>
</evidence>
<evidence type="ECO:0000313" key="1">
    <source>
        <dbReference type="EMBL" id="PIA94494.1"/>
    </source>
</evidence>
<evidence type="ECO:0000313" key="4">
    <source>
        <dbReference type="Proteomes" id="UP001302367"/>
    </source>
</evidence>
<dbReference type="Gene3D" id="1.10.10.60">
    <property type="entry name" value="Homeodomain-like"/>
    <property type="match status" value="1"/>
</dbReference>
<dbReference type="AlphaFoldDB" id="A0A2G5HPM3"/>
<dbReference type="Proteomes" id="UP000230605">
    <property type="component" value="Chromosome 6"/>
</dbReference>
<dbReference type="InterPro" id="IPR050560">
    <property type="entry name" value="MYB_TF"/>
</dbReference>
<dbReference type="PANTHER" id="PTHR45614">
    <property type="entry name" value="MYB PROTEIN-RELATED"/>
    <property type="match status" value="1"/>
</dbReference>
<gene>
    <name evidence="1" type="ORF">CB0940_08120</name>
    <name evidence="2" type="ORF">RHO25_009334</name>
</gene>
<accession>A0A2G5HPM3</accession>
<organism evidence="1 3">
    <name type="scientific">Cercospora beticola</name>
    <name type="common">Sugarbeet leaf spot fungus</name>
    <dbReference type="NCBI Taxonomy" id="122368"/>
    <lineage>
        <taxon>Eukaryota</taxon>
        <taxon>Fungi</taxon>
        <taxon>Dikarya</taxon>
        <taxon>Ascomycota</taxon>
        <taxon>Pezizomycotina</taxon>
        <taxon>Dothideomycetes</taxon>
        <taxon>Dothideomycetidae</taxon>
        <taxon>Mycosphaerellales</taxon>
        <taxon>Mycosphaerellaceae</taxon>
        <taxon>Cercospora</taxon>
    </lineage>
</organism>
<dbReference type="EMBL" id="CP134189">
    <property type="protein sequence ID" value="WPB04687.1"/>
    <property type="molecule type" value="Genomic_DNA"/>
</dbReference>
<dbReference type="GO" id="GO:0000981">
    <property type="term" value="F:DNA-binding transcription factor activity, RNA polymerase II-specific"/>
    <property type="evidence" value="ECO:0007669"/>
    <property type="project" value="TreeGrafter"/>
</dbReference>
<reference evidence="2 4" key="2">
    <citation type="submission" date="2023-09" db="EMBL/GenBank/DDBJ databases">
        <title>Complete-Gapless Cercospora beticola genome.</title>
        <authorList>
            <person name="Wyatt N.A."/>
            <person name="Spanner R.E."/>
            <person name="Bolton M.D."/>
        </authorList>
    </citation>
    <scope>NUCLEOTIDE SEQUENCE [LARGE SCALE GENOMIC DNA]</scope>
    <source>
        <strain evidence="2">Cb09-40</strain>
    </source>
</reference>
<protein>
    <recommendedName>
        <fullName evidence="5">Myb-like domain-containing protein</fullName>
    </recommendedName>
</protein>
<sequence>MAGLLCRLVFRPRVITTWIEPLPLRGHGLLPIIARSDCISACRRHYHASSICSQNRVNASVDGASSSPELTAEDRRRIDELWESYETVGTIAKTLNRRLFAVWRYLPPGSSFGQRRILGWTDDDHNKVRELRDQGLTWQKIAEKLGRSHGGLESYLMRARCISAGGRSNVYSLEERDQAVNLQKQGLRPTSIAHRLGRPVATVNHMLRSRMSRYSWTLEDIEKVLTLREAGMSWHEITALLPGSRRTALEALYSRATRDRKLKGPAKKILKVPWSQEEDAKLLQLRNVRRLSLDQISKLMSDRSRKAIWHRYMDIDASLKRDSGYSLEELEKIARLRAAGMKFKDVAARIPGRTYRAVSRIFGKFCKGKFSVDERGNVNWHERPPYMRELGRDGEA</sequence>
<dbReference type="GO" id="GO:0005634">
    <property type="term" value="C:nucleus"/>
    <property type="evidence" value="ECO:0007669"/>
    <property type="project" value="TreeGrafter"/>
</dbReference>
<dbReference type="Proteomes" id="UP001302367">
    <property type="component" value="Chromosome 6"/>
</dbReference>
<reference evidence="1 3" key="1">
    <citation type="submission" date="2015-10" db="EMBL/GenBank/DDBJ databases">
        <title>The cercosporin biosynthetic gene cluster was horizontally transferred to several fungal lineages and shown to be expanded in Cercospora beticola based on microsynteny with recipient genomes.</title>
        <authorList>
            <person name="De Jonge R."/>
            <person name="Ebert M.K."/>
            <person name="Suttle J.C."/>
            <person name="Jurick Ii W.M."/>
            <person name="Secor G.A."/>
            <person name="Thomma B.P."/>
            <person name="Van De Peer Y."/>
            <person name="Bolton M.D."/>
        </authorList>
    </citation>
    <scope>NUCLEOTIDE SEQUENCE [LARGE SCALE GENOMIC DNA]</scope>
    <source>
        <strain evidence="1 3">09-40</strain>
    </source>
</reference>
<dbReference type="CDD" id="cd00167">
    <property type="entry name" value="SANT"/>
    <property type="match status" value="1"/>
</dbReference>
<keyword evidence="4" id="KW-1185">Reference proteome</keyword>
<dbReference type="SUPFAM" id="SSF46689">
    <property type="entry name" value="Homeodomain-like"/>
    <property type="match status" value="1"/>
</dbReference>
<proteinExistence type="predicted"/>
<dbReference type="OrthoDB" id="3650379at2759"/>
<name>A0A2G5HPM3_CERBT</name>
<evidence type="ECO:0008006" key="5">
    <source>
        <dbReference type="Google" id="ProtNLM"/>
    </source>
</evidence>
<evidence type="ECO:0000313" key="3">
    <source>
        <dbReference type="Proteomes" id="UP000230605"/>
    </source>
</evidence>
<dbReference type="GO" id="GO:0000978">
    <property type="term" value="F:RNA polymerase II cis-regulatory region sequence-specific DNA binding"/>
    <property type="evidence" value="ECO:0007669"/>
    <property type="project" value="TreeGrafter"/>
</dbReference>
<dbReference type="InterPro" id="IPR001005">
    <property type="entry name" value="SANT/Myb"/>
</dbReference>
<dbReference type="EMBL" id="LKMD01000104">
    <property type="protein sequence ID" value="PIA94494.1"/>
    <property type="molecule type" value="Genomic_DNA"/>
</dbReference>